<dbReference type="EMBL" id="BIFH01000027">
    <property type="protein sequence ID" value="GCD98265.1"/>
    <property type="molecule type" value="Genomic_DNA"/>
</dbReference>
<keyword evidence="5 9" id="KW-0732">Signal</keyword>
<evidence type="ECO:0000256" key="8">
    <source>
        <dbReference type="ARBA" id="ARBA00025737"/>
    </source>
</evidence>
<dbReference type="GO" id="GO:0004601">
    <property type="term" value="F:peroxidase activity"/>
    <property type="evidence" value="ECO:0007669"/>
    <property type="project" value="UniProtKB-KW"/>
</dbReference>
<feature type="region of interest" description="Disordered" evidence="10">
    <location>
        <begin position="387"/>
        <end position="426"/>
    </location>
</feature>
<evidence type="ECO:0000256" key="5">
    <source>
        <dbReference type="ARBA" id="ARBA00022729"/>
    </source>
</evidence>
<sequence length="833" mass="86697">MRHVRRILLLCVGVLSCLAPAGSAMAQELSGQGPSNFHTVMTSPGDLAPGLTVRVIENGARMQVRNTGPQDVIVLGYMSEPFLRIGPDGVFENRQSPAVQLSSERWGSVDEKSNLQPTGAPQWHRIAAEPVARWYDQRVHWIVQQRLPPRVMADPDRAQKVQTWTVPMRIGEREVAATGELRWVPGPSPWPGVVGSIGLAALVFAAVWLPPVRRRALLGYGLLAGVVAAASVLHLALVAGARAGGAGAWAAAFLGGNLLQLLSSAVAFAGAVLLVRRRTGGAWLAAPALGVLALRVAGYDLPVLWRSSSPFVGGIGLDRALTVLVLGAGLGTALALVVVVRRGSRRALPAGAGTPAESGVVVESGVAPTNVSDAPVGAHDAVEDVVEPVRDDVMSSPRNRTSESADRASGSPDSADPSADRAGTGADVSRRRFVGVASVAGAGGLVVGATGGAVAFAGESGEDGGPAMTRLGATVVPFHGKHQAGITTPAQAKAVFLAWDLEPGADRAAVAALMRRWSDTAARLTAGRSAPGDDQVAADAGPCSLTVTFGFGASLFDKLGLAARRPSALKPLPPFPDDALDPARGDGDLFVQVCADDGLVGFGAVRALQKLAKGVARIRWQMNGFARSPGATAKPMTHRNLMGQIDGSNNPKQSDPKFDEKVFVGAAGAEQSWLIGGSYVVFRRIRMLLDAWDGIDKAHQERVIGRSKDTGAPLTGGGEHSAADFGKRGPDGELVITANAHMRVAAPEFNRGATMLRRGYSYHDGFGTDGAPDAGLLFVAWQHDPDDGFVPIQRKLARGDALSPFLRHEAGALFVVPPGCAPGGYVGQSLLEG</sequence>
<dbReference type="InterPro" id="IPR048328">
    <property type="entry name" value="Dyp_perox_C"/>
</dbReference>
<keyword evidence="6 9" id="KW-0560">Oxidoreductase</keyword>
<dbReference type="GO" id="GO:0046872">
    <property type="term" value="F:metal ion binding"/>
    <property type="evidence" value="ECO:0007669"/>
    <property type="project" value="UniProtKB-KW"/>
</dbReference>
<dbReference type="AlphaFoldDB" id="A0A401YUN8"/>
<dbReference type="Proteomes" id="UP000286931">
    <property type="component" value="Unassembled WGS sequence"/>
</dbReference>
<dbReference type="InterPro" id="IPR006313">
    <property type="entry name" value="EfeB/EfeN"/>
</dbReference>
<evidence type="ECO:0000256" key="9">
    <source>
        <dbReference type="RuleBase" id="RU365017"/>
    </source>
</evidence>
<dbReference type="GO" id="GO:0033212">
    <property type="term" value="P:iron import into cell"/>
    <property type="evidence" value="ECO:0007669"/>
    <property type="project" value="InterPro"/>
</dbReference>
<reference evidence="14 15" key="1">
    <citation type="submission" date="2018-12" db="EMBL/GenBank/DDBJ databases">
        <title>Draft genome sequence of Embleya hyalina NBRC 13850T.</title>
        <authorList>
            <person name="Komaki H."/>
            <person name="Hosoyama A."/>
            <person name="Kimura A."/>
            <person name="Ichikawa N."/>
            <person name="Tamura T."/>
        </authorList>
    </citation>
    <scope>NUCLEOTIDE SEQUENCE [LARGE SCALE GENOMIC DNA]</scope>
    <source>
        <strain evidence="14 15">NBRC 13850</strain>
    </source>
</reference>
<evidence type="ECO:0000313" key="14">
    <source>
        <dbReference type="EMBL" id="GCD98265.1"/>
    </source>
</evidence>
<name>A0A401YUN8_9ACTN</name>
<evidence type="ECO:0000256" key="6">
    <source>
        <dbReference type="ARBA" id="ARBA00023002"/>
    </source>
</evidence>
<dbReference type="GO" id="GO:0030313">
    <property type="term" value="C:cell envelope"/>
    <property type="evidence" value="ECO:0007669"/>
    <property type="project" value="UniProtKB-SubCell"/>
</dbReference>
<dbReference type="PROSITE" id="PS51404">
    <property type="entry name" value="DYP_PEROXIDASE"/>
    <property type="match status" value="1"/>
</dbReference>
<feature type="chain" id="PRO_5018812949" description="Deferrochelatase" evidence="9">
    <location>
        <begin position="27"/>
        <end position="833"/>
    </location>
</feature>
<feature type="transmembrane region" description="Helical" evidence="11">
    <location>
        <begin position="190"/>
        <end position="209"/>
    </location>
</feature>
<keyword evidence="15" id="KW-1185">Reference proteome</keyword>
<comment type="similarity">
    <text evidence="8 9">Belongs to the DyP-type peroxidase family.</text>
</comment>
<keyword evidence="11" id="KW-0472">Membrane</keyword>
<feature type="transmembrane region" description="Helical" evidence="11">
    <location>
        <begin position="249"/>
        <end position="275"/>
    </location>
</feature>
<evidence type="ECO:0000256" key="1">
    <source>
        <dbReference type="ARBA" id="ARBA00004196"/>
    </source>
</evidence>
<comment type="caution">
    <text evidence="14">The sequence shown here is derived from an EMBL/GenBank/DDBJ whole genome shotgun (WGS) entry which is preliminary data.</text>
</comment>
<evidence type="ECO:0000259" key="13">
    <source>
        <dbReference type="Pfam" id="PF20628"/>
    </source>
</evidence>
<evidence type="ECO:0000256" key="2">
    <source>
        <dbReference type="ARBA" id="ARBA00022559"/>
    </source>
</evidence>
<protein>
    <recommendedName>
        <fullName evidence="9">Deferrochelatase</fullName>
        <ecNumber evidence="9">1.11.1.-</ecNumber>
    </recommendedName>
    <alternativeName>
        <fullName evidence="9">Peroxidase EfeB</fullName>
    </alternativeName>
</protein>
<dbReference type="Pfam" id="PF04261">
    <property type="entry name" value="Dyp_perox_N"/>
    <property type="match status" value="1"/>
</dbReference>
<keyword evidence="11" id="KW-0812">Transmembrane</keyword>
<feature type="domain" description="Dyp-type peroxidase C-terminal" evidence="13">
    <location>
        <begin position="637"/>
        <end position="820"/>
    </location>
</feature>
<dbReference type="NCBIfam" id="TIGR01412">
    <property type="entry name" value="tat_substr_1"/>
    <property type="match status" value="1"/>
</dbReference>
<dbReference type="Pfam" id="PF20628">
    <property type="entry name" value="Dyp_perox_C"/>
    <property type="match status" value="1"/>
</dbReference>
<evidence type="ECO:0000259" key="12">
    <source>
        <dbReference type="Pfam" id="PF04261"/>
    </source>
</evidence>
<dbReference type="InterPro" id="IPR048327">
    <property type="entry name" value="Dyp_perox_N"/>
</dbReference>
<dbReference type="InterPro" id="IPR006314">
    <property type="entry name" value="Dyp_peroxidase"/>
</dbReference>
<dbReference type="NCBIfam" id="TIGR01413">
    <property type="entry name" value="Dyp_perox_fam"/>
    <property type="match status" value="1"/>
</dbReference>
<dbReference type="EC" id="1.11.1.-" evidence="9"/>
<evidence type="ECO:0000256" key="4">
    <source>
        <dbReference type="ARBA" id="ARBA00022723"/>
    </source>
</evidence>
<keyword evidence="4 9" id="KW-0479">Metal-binding</keyword>
<evidence type="ECO:0000256" key="10">
    <source>
        <dbReference type="SAM" id="MobiDB-lite"/>
    </source>
</evidence>
<keyword evidence="3 9" id="KW-0349">Heme</keyword>
<evidence type="ECO:0000256" key="7">
    <source>
        <dbReference type="ARBA" id="ARBA00023004"/>
    </source>
</evidence>
<feature type="region of interest" description="Disordered" evidence="10">
    <location>
        <begin position="707"/>
        <end position="728"/>
    </location>
</feature>
<gene>
    <name evidence="14" type="ORF">EHYA_05969</name>
</gene>
<organism evidence="14 15">
    <name type="scientific">Embleya hyalina</name>
    <dbReference type="NCBI Taxonomy" id="516124"/>
    <lineage>
        <taxon>Bacteria</taxon>
        <taxon>Bacillati</taxon>
        <taxon>Actinomycetota</taxon>
        <taxon>Actinomycetes</taxon>
        <taxon>Kitasatosporales</taxon>
        <taxon>Streptomycetaceae</taxon>
        <taxon>Embleya</taxon>
    </lineage>
</organism>
<feature type="transmembrane region" description="Helical" evidence="11">
    <location>
        <begin position="216"/>
        <end position="237"/>
    </location>
</feature>
<comment type="function">
    <text evidence="9">Involved in the recovery of exogenous heme iron. Extracts iron from heme while preserving the protoporphyrin ring intact.</text>
</comment>
<evidence type="ECO:0000313" key="15">
    <source>
        <dbReference type="Proteomes" id="UP000286931"/>
    </source>
</evidence>
<keyword evidence="2 9" id="KW-0575">Peroxidase</keyword>
<feature type="transmembrane region" description="Helical" evidence="11">
    <location>
        <begin position="282"/>
        <end position="299"/>
    </location>
</feature>
<evidence type="ECO:0000256" key="3">
    <source>
        <dbReference type="ARBA" id="ARBA00022617"/>
    </source>
</evidence>
<evidence type="ECO:0000256" key="11">
    <source>
        <dbReference type="SAM" id="Phobius"/>
    </source>
</evidence>
<feature type="compositionally biased region" description="Low complexity" evidence="10">
    <location>
        <begin position="407"/>
        <end position="423"/>
    </location>
</feature>
<comment type="cofactor">
    <cofactor evidence="9">
        <name>heme b</name>
        <dbReference type="ChEBI" id="CHEBI:60344"/>
    </cofactor>
    <text evidence="9">Binds 1 heme b (iron(II)-protoporphyrin IX) group non-covalently per subunit.</text>
</comment>
<feature type="transmembrane region" description="Helical" evidence="11">
    <location>
        <begin position="319"/>
        <end position="340"/>
    </location>
</feature>
<comment type="subcellular location">
    <subcellularLocation>
        <location evidence="1">Cell envelope</location>
    </subcellularLocation>
</comment>
<dbReference type="GO" id="GO:0005829">
    <property type="term" value="C:cytosol"/>
    <property type="evidence" value="ECO:0007669"/>
    <property type="project" value="TreeGrafter"/>
</dbReference>
<keyword evidence="7 9" id="KW-0408">Iron</keyword>
<dbReference type="GO" id="GO:0020037">
    <property type="term" value="F:heme binding"/>
    <property type="evidence" value="ECO:0007669"/>
    <property type="project" value="InterPro"/>
</dbReference>
<feature type="domain" description="Dyp-type peroxidase N-terminal" evidence="12">
    <location>
        <begin position="483"/>
        <end position="625"/>
    </location>
</feature>
<dbReference type="InterPro" id="IPR011008">
    <property type="entry name" value="Dimeric_a/b-barrel"/>
</dbReference>
<dbReference type="PANTHER" id="PTHR30521:SF4">
    <property type="entry name" value="DEFERROCHELATASE"/>
    <property type="match status" value="1"/>
</dbReference>
<feature type="signal peptide" evidence="9">
    <location>
        <begin position="1"/>
        <end position="26"/>
    </location>
</feature>
<accession>A0A401YUN8</accession>
<dbReference type="PROSITE" id="PS51257">
    <property type="entry name" value="PROKAR_LIPOPROTEIN"/>
    <property type="match status" value="1"/>
</dbReference>
<dbReference type="SUPFAM" id="SSF54909">
    <property type="entry name" value="Dimeric alpha+beta barrel"/>
    <property type="match status" value="1"/>
</dbReference>
<keyword evidence="11" id="KW-1133">Transmembrane helix</keyword>
<proteinExistence type="inferred from homology"/>
<dbReference type="PANTHER" id="PTHR30521">
    <property type="entry name" value="DEFERROCHELATASE/PEROXIDASE"/>
    <property type="match status" value="1"/>
</dbReference>